<evidence type="ECO:0000256" key="13">
    <source>
        <dbReference type="SAM" id="Phobius"/>
    </source>
</evidence>
<evidence type="ECO:0000256" key="1">
    <source>
        <dbReference type="ARBA" id="ARBA00004141"/>
    </source>
</evidence>
<keyword evidence="6 13" id="KW-1133">Transmembrane helix</keyword>
<keyword evidence="4" id="KW-0808">Transferase</keyword>
<evidence type="ECO:0000256" key="5">
    <source>
        <dbReference type="ARBA" id="ARBA00022692"/>
    </source>
</evidence>
<feature type="transmembrane region" description="Helical" evidence="13">
    <location>
        <begin position="175"/>
        <end position="199"/>
    </location>
</feature>
<evidence type="ECO:0000256" key="7">
    <source>
        <dbReference type="ARBA" id="ARBA00023098"/>
    </source>
</evidence>
<comment type="similarity">
    <text evidence="2">Belongs to the wax synthase family.</text>
</comment>
<dbReference type="InterPro" id="IPR032805">
    <property type="entry name" value="Wax_synthase_dom"/>
</dbReference>
<evidence type="ECO:0000256" key="3">
    <source>
        <dbReference type="ARBA" id="ARBA00022516"/>
    </source>
</evidence>
<keyword evidence="9" id="KW-0012">Acyltransferase</keyword>
<dbReference type="InterPro" id="IPR044851">
    <property type="entry name" value="Wax_synthase"/>
</dbReference>
<evidence type="ECO:0000256" key="6">
    <source>
        <dbReference type="ARBA" id="ARBA00022989"/>
    </source>
</evidence>
<dbReference type="Pfam" id="PF13813">
    <property type="entry name" value="MBOAT_2"/>
    <property type="match status" value="1"/>
</dbReference>
<feature type="transmembrane region" description="Helical" evidence="13">
    <location>
        <begin position="146"/>
        <end position="163"/>
    </location>
</feature>
<evidence type="ECO:0000259" key="14">
    <source>
        <dbReference type="Pfam" id="PF13813"/>
    </source>
</evidence>
<name>A0A8D9H643_BRACM</name>
<dbReference type="Proteomes" id="UP000694005">
    <property type="component" value="Chromosome A02"/>
</dbReference>
<evidence type="ECO:0000256" key="2">
    <source>
        <dbReference type="ARBA" id="ARBA00007282"/>
    </source>
</evidence>
<keyword evidence="7" id="KW-0443">Lipid metabolism</keyword>
<feature type="non-terminal residue" evidence="15">
    <location>
        <position position="1"/>
    </location>
</feature>
<dbReference type="PANTHER" id="PTHR31595:SF41">
    <property type="entry name" value="LONG-CHAIN-ALCOHOL O-FATTY-ACYLTRANSFERASE 10-RELATED"/>
    <property type="match status" value="1"/>
</dbReference>
<dbReference type="EMBL" id="LS974618">
    <property type="protein sequence ID" value="CAG7892494.1"/>
    <property type="molecule type" value="Genomic_DNA"/>
</dbReference>
<evidence type="ECO:0000313" key="15">
    <source>
        <dbReference type="EMBL" id="CAG7892494.1"/>
    </source>
</evidence>
<sequence>GGGSQELHEGLGFGNNLSILLLLPDQPGQNLESFEYSLFLPFVFCLFSFLCFSSLFTLLVSLPCPSYGWPLSSSSSSPSIKLICFTCLPIKRQQSPKSPYQFPKWFEILVTPLKVLLSMTLGCDLELPFNEPYLATSLQGFWGRRWNLMVPSILLPVIFVLVGRITERTMNSDQALFLGVLIVTFIVSGAVHELLFFYFTRDRPTWEVTWFFVLHGVCTAAERAGKRTSLGRQ</sequence>
<proteinExistence type="inferred from homology"/>
<dbReference type="Gramene" id="A02p14460.2_BraZ1">
    <property type="protein sequence ID" value="A02p14460.2_BraZ1.CDS"/>
    <property type="gene ID" value="A02g14460.2_BraZ1"/>
</dbReference>
<dbReference type="AlphaFoldDB" id="A0A8D9H643"/>
<evidence type="ECO:0000313" key="16">
    <source>
        <dbReference type="Proteomes" id="UP000694005"/>
    </source>
</evidence>
<comment type="catalytic activity">
    <reaction evidence="12">
        <text>a long chain fatty alcohol + a fatty acyl-CoA = a long-chain alcohol wax ester + CoA</text>
        <dbReference type="Rhea" id="RHEA:38443"/>
        <dbReference type="ChEBI" id="CHEBI:17135"/>
        <dbReference type="ChEBI" id="CHEBI:57287"/>
        <dbReference type="ChEBI" id="CHEBI:77636"/>
        <dbReference type="ChEBI" id="CHEBI:235323"/>
        <dbReference type="EC" id="2.3.1.75"/>
    </reaction>
</comment>
<accession>A0A8D9H643</accession>
<protein>
    <recommendedName>
        <fullName evidence="10">long-chain-alcohol O-fatty-acyltransferase</fullName>
        <ecNumber evidence="10">2.3.1.75</ecNumber>
    </recommendedName>
</protein>
<evidence type="ECO:0000256" key="9">
    <source>
        <dbReference type="ARBA" id="ARBA00023315"/>
    </source>
</evidence>
<dbReference type="GO" id="GO:0016020">
    <property type="term" value="C:membrane"/>
    <property type="evidence" value="ECO:0007669"/>
    <property type="project" value="UniProtKB-SubCell"/>
</dbReference>
<evidence type="ECO:0000256" key="12">
    <source>
        <dbReference type="ARBA" id="ARBA00047604"/>
    </source>
</evidence>
<dbReference type="GO" id="GO:0006629">
    <property type="term" value="P:lipid metabolic process"/>
    <property type="evidence" value="ECO:0007669"/>
    <property type="project" value="UniProtKB-KW"/>
</dbReference>
<evidence type="ECO:0000256" key="4">
    <source>
        <dbReference type="ARBA" id="ARBA00022679"/>
    </source>
</evidence>
<evidence type="ECO:0000256" key="8">
    <source>
        <dbReference type="ARBA" id="ARBA00023136"/>
    </source>
</evidence>
<comment type="function">
    <text evidence="11">Catalyzes the final step in the synthesis of long-chain linear esters (waxes).</text>
</comment>
<dbReference type="EC" id="2.3.1.75" evidence="10"/>
<gene>
    <name evidence="15" type="ORF">BRAPAZ1V2_A02P14460.2</name>
</gene>
<reference evidence="15 16" key="1">
    <citation type="submission" date="2021-07" db="EMBL/GenBank/DDBJ databases">
        <authorList>
            <consortium name="Genoscope - CEA"/>
            <person name="William W."/>
        </authorList>
    </citation>
    <scope>NUCLEOTIDE SEQUENCE [LARGE SCALE GENOMIC DNA]</scope>
</reference>
<keyword evidence="3" id="KW-0444">Lipid biosynthesis</keyword>
<keyword evidence="8 13" id="KW-0472">Membrane</keyword>
<dbReference type="GO" id="GO:0047196">
    <property type="term" value="F:long-chain-alcohol O-fatty-acyltransferase activity"/>
    <property type="evidence" value="ECO:0007669"/>
    <property type="project" value="UniProtKB-EC"/>
</dbReference>
<comment type="subcellular location">
    <subcellularLocation>
        <location evidence="1">Membrane</location>
        <topology evidence="1">Multi-pass membrane protein</topology>
    </subcellularLocation>
</comment>
<organism evidence="15 16">
    <name type="scientific">Brassica campestris</name>
    <name type="common">Field mustard</name>
    <dbReference type="NCBI Taxonomy" id="3711"/>
    <lineage>
        <taxon>Eukaryota</taxon>
        <taxon>Viridiplantae</taxon>
        <taxon>Streptophyta</taxon>
        <taxon>Embryophyta</taxon>
        <taxon>Tracheophyta</taxon>
        <taxon>Spermatophyta</taxon>
        <taxon>Magnoliopsida</taxon>
        <taxon>eudicotyledons</taxon>
        <taxon>Gunneridae</taxon>
        <taxon>Pentapetalae</taxon>
        <taxon>rosids</taxon>
        <taxon>malvids</taxon>
        <taxon>Brassicales</taxon>
        <taxon>Brassicaceae</taxon>
        <taxon>Brassiceae</taxon>
        <taxon>Brassica</taxon>
    </lineage>
</organism>
<feature type="domain" description="Wax synthase" evidence="14">
    <location>
        <begin position="129"/>
        <end position="213"/>
    </location>
</feature>
<evidence type="ECO:0000256" key="11">
    <source>
        <dbReference type="ARBA" id="ARBA00037275"/>
    </source>
</evidence>
<evidence type="ECO:0000256" key="10">
    <source>
        <dbReference type="ARBA" id="ARBA00024388"/>
    </source>
</evidence>
<dbReference type="PANTHER" id="PTHR31595">
    <property type="entry name" value="LONG-CHAIN-ALCOHOL O-FATTY-ACYLTRANSFERASE 3-RELATED"/>
    <property type="match status" value="1"/>
</dbReference>
<feature type="transmembrane region" description="Helical" evidence="13">
    <location>
        <begin position="38"/>
        <end position="62"/>
    </location>
</feature>
<keyword evidence="5 13" id="KW-0812">Transmembrane</keyword>